<organism evidence="7 8">
    <name type="scientific">Hermanssonia centrifuga</name>
    <dbReference type="NCBI Taxonomy" id="98765"/>
    <lineage>
        <taxon>Eukaryota</taxon>
        <taxon>Fungi</taxon>
        <taxon>Dikarya</taxon>
        <taxon>Basidiomycota</taxon>
        <taxon>Agaricomycotina</taxon>
        <taxon>Agaricomycetes</taxon>
        <taxon>Polyporales</taxon>
        <taxon>Meruliaceae</taxon>
        <taxon>Hermanssonia</taxon>
    </lineage>
</organism>
<dbReference type="GO" id="GO:0007189">
    <property type="term" value="P:adenylate cyclase-activating G protein-coupled receptor signaling pathway"/>
    <property type="evidence" value="ECO:0007669"/>
    <property type="project" value="TreeGrafter"/>
</dbReference>
<feature type="compositionally biased region" description="Low complexity" evidence="5">
    <location>
        <begin position="227"/>
        <end position="240"/>
    </location>
</feature>
<feature type="transmembrane region" description="Helical" evidence="6">
    <location>
        <begin position="197"/>
        <end position="217"/>
    </location>
</feature>
<dbReference type="SUPFAM" id="SSF81321">
    <property type="entry name" value="Family A G protein-coupled receptor-like"/>
    <property type="match status" value="1"/>
</dbReference>
<dbReference type="Proteomes" id="UP000309038">
    <property type="component" value="Unassembled WGS sequence"/>
</dbReference>
<evidence type="ECO:0000256" key="2">
    <source>
        <dbReference type="ARBA" id="ARBA00022692"/>
    </source>
</evidence>
<reference evidence="7 8" key="1">
    <citation type="submission" date="2019-02" db="EMBL/GenBank/DDBJ databases">
        <title>Genome sequencing of the rare red list fungi Phlebia centrifuga.</title>
        <authorList>
            <person name="Buettner E."/>
            <person name="Kellner H."/>
        </authorList>
    </citation>
    <scope>NUCLEOTIDE SEQUENCE [LARGE SCALE GENOMIC DNA]</scope>
    <source>
        <strain evidence="7 8">DSM 108282</strain>
    </source>
</reference>
<gene>
    <name evidence="7" type="ORF">EW026_g5582</name>
</gene>
<evidence type="ECO:0000313" key="8">
    <source>
        <dbReference type="Proteomes" id="UP000309038"/>
    </source>
</evidence>
<dbReference type="PANTHER" id="PTHR23112:SF37">
    <property type="entry name" value="G PROTEIN-COUPLED RECEPTOR GPR1"/>
    <property type="match status" value="1"/>
</dbReference>
<dbReference type="PANTHER" id="PTHR23112">
    <property type="entry name" value="G PROTEIN-COUPLED RECEPTOR 157-RELATED"/>
    <property type="match status" value="1"/>
</dbReference>
<protein>
    <recommendedName>
        <fullName evidence="9">G-protein coupled receptors family 1 profile domain-containing protein</fullName>
    </recommendedName>
</protein>
<feature type="region of interest" description="Disordered" evidence="5">
    <location>
        <begin position="259"/>
        <end position="296"/>
    </location>
</feature>
<keyword evidence="4 6" id="KW-0472">Membrane</keyword>
<evidence type="ECO:0008006" key="9">
    <source>
        <dbReference type="Google" id="ProtNLM"/>
    </source>
</evidence>
<comment type="subcellular location">
    <subcellularLocation>
        <location evidence="1">Membrane</location>
        <topology evidence="1">Multi-pass membrane protein</topology>
    </subcellularLocation>
</comment>
<feature type="transmembrane region" description="Helical" evidence="6">
    <location>
        <begin position="46"/>
        <end position="68"/>
    </location>
</feature>
<evidence type="ECO:0000256" key="5">
    <source>
        <dbReference type="SAM" id="MobiDB-lite"/>
    </source>
</evidence>
<evidence type="ECO:0000313" key="7">
    <source>
        <dbReference type="EMBL" id="THG96205.1"/>
    </source>
</evidence>
<feature type="region of interest" description="Disordered" evidence="5">
    <location>
        <begin position="226"/>
        <end position="247"/>
    </location>
</feature>
<feature type="transmembrane region" description="Helical" evidence="6">
    <location>
        <begin position="99"/>
        <end position="123"/>
    </location>
</feature>
<proteinExistence type="predicted"/>
<accession>A0A4S4KDQ2</accession>
<keyword evidence="3 6" id="KW-1133">Transmembrane helix</keyword>
<dbReference type="GO" id="GO:0004930">
    <property type="term" value="F:G protein-coupled receptor activity"/>
    <property type="evidence" value="ECO:0007669"/>
    <property type="project" value="TreeGrafter"/>
</dbReference>
<dbReference type="Gene3D" id="1.20.1070.10">
    <property type="entry name" value="Rhodopsin 7-helix transmembrane proteins"/>
    <property type="match status" value="1"/>
</dbReference>
<feature type="transmembrane region" description="Helical" evidence="6">
    <location>
        <begin position="164"/>
        <end position="185"/>
    </location>
</feature>
<dbReference type="AlphaFoldDB" id="A0A4S4KDQ2"/>
<comment type="caution">
    <text evidence="7">The sequence shown here is derived from an EMBL/GenBank/DDBJ whole genome shotgun (WGS) entry which is preliminary data.</text>
</comment>
<evidence type="ECO:0000256" key="3">
    <source>
        <dbReference type="ARBA" id="ARBA00022989"/>
    </source>
</evidence>
<dbReference type="GO" id="GO:0005886">
    <property type="term" value="C:plasma membrane"/>
    <property type="evidence" value="ECO:0007669"/>
    <property type="project" value="TreeGrafter"/>
</dbReference>
<sequence length="296" mass="31986">MKQITARIDVIGTAAALGQIADVATAYFTAAIAVHTFNSLVLHHRLPLWFCSVAVAFGWVAAIVIAIAPTKMQLKSGPFYSTDGLSCVISREYPMLVTVLHLIPIFLSAFVSVLFYSLVFLILRGTLTIRGGLKLNLDIEARRSTMHGALEYPKFIAAIARSMLWYPVVYVIFMFPHVIICLLQASGASVSISLEALGLTCTAMLGLANVSVFYNTVRIMGPAFGDSSTSSVKSEKSFSSPHKAESPVDVAPPVAAFIAPKAFPPPRSITPRPSMETLRGRDQRVTDVRSPLAANQ</sequence>
<keyword evidence="2 6" id="KW-0812">Transmembrane</keyword>
<evidence type="ECO:0000256" key="4">
    <source>
        <dbReference type="ARBA" id="ARBA00023136"/>
    </source>
</evidence>
<evidence type="ECO:0000256" key="1">
    <source>
        <dbReference type="ARBA" id="ARBA00004141"/>
    </source>
</evidence>
<feature type="compositionally biased region" description="Basic and acidic residues" evidence="5">
    <location>
        <begin position="278"/>
        <end position="287"/>
    </location>
</feature>
<dbReference type="EMBL" id="SGPJ01000253">
    <property type="protein sequence ID" value="THG96205.1"/>
    <property type="molecule type" value="Genomic_DNA"/>
</dbReference>
<keyword evidence="8" id="KW-1185">Reference proteome</keyword>
<evidence type="ECO:0000256" key="6">
    <source>
        <dbReference type="SAM" id="Phobius"/>
    </source>
</evidence>
<name>A0A4S4KDQ2_9APHY</name>